<keyword evidence="3" id="KW-1185">Reference proteome</keyword>
<feature type="compositionally biased region" description="Polar residues" evidence="1">
    <location>
        <begin position="43"/>
        <end position="66"/>
    </location>
</feature>
<proteinExistence type="predicted"/>
<evidence type="ECO:0000313" key="2">
    <source>
        <dbReference type="EMBL" id="KAK4288838.1"/>
    </source>
</evidence>
<evidence type="ECO:0000256" key="1">
    <source>
        <dbReference type="SAM" id="MobiDB-lite"/>
    </source>
</evidence>
<name>A0AAE1NFE3_9EUCA</name>
<reference evidence="2" key="1">
    <citation type="submission" date="2023-11" db="EMBL/GenBank/DDBJ databases">
        <title>Genome assemblies of two species of porcelain crab, Petrolisthes cinctipes and Petrolisthes manimaculis (Anomura: Porcellanidae).</title>
        <authorList>
            <person name="Angst P."/>
        </authorList>
    </citation>
    <scope>NUCLEOTIDE SEQUENCE</scope>
    <source>
        <strain evidence="2">PB745_02</strain>
        <tissue evidence="2">Gill</tissue>
    </source>
</reference>
<feature type="region of interest" description="Disordered" evidence="1">
    <location>
        <begin position="100"/>
        <end position="125"/>
    </location>
</feature>
<comment type="caution">
    <text evidence="2">The sequence shown here is derived from an EMBL/GenBank/DDBJ whole genome shotgun (WGS) entry which is preliminary data.</text>
</comment>
<feature type="region of interest" description="Disordered" evidence="1">
    <location>
        <begin position="38"/>
        <end position="72"/>
    </location>
</feature>
<organism evidence="2 3">
    <name type="scientific">Petrolisthes manimaculis</name>
    <dbReference type="NCBI Taxonomy" id="1843537"/>
    <lineage>
        <taxon>Eukaryota</taxon>
        <taxon>Metazoa</taxon>
        <taxon>Ecdysozoa</taxon>
        <taxon>Arthropoda</taxon>
        <taxon>Crustacea</taxon>
        <taxon>Multicrustacea</taxon>
        <taxon>Malacostraca</taxon>
        <taxon>Eumalacostraca</taxon>
        <taxon>Eucarida</taxon>
        <taxon>Decapoda</taxon>
        <taxon>Pleocyemata</taxon>
        <taxon>Anomura</taxon>
        <taxon>Galatheoidea</taxon>
        <taxon>Porcellanidae</taxon>
        <taxon>Petrolisthes</taxon>
    </lineage>
</organism>
<gene>
    <name evidence="2" type="ORF">Pmani_038161</name>
</gene>
<dbReference type="EMBL" id="JAWZYT010006108">
    <property type="protein sequence ID" value="KAK4288838.1"/>
    <property type="molecule type" value="Genomic_DNA"/>
</dbReference>
<dbReference type="Proteomes" id="UP001292094">
    <property type="component" value="Unassembled WGS sequence"/>
</dbReference>
<accession>A0AAE1NFE3</accession>
<sequence length="140" mass="15333">MLPASAIEKEEMMGGRRGSSEYGGKAGLPHVSFSSALFHGTHTPLSPRNTPLSPRNTPLSPRNTPLSPRKTHLSLHGTHLSLHIKFLSLDTQDDDCTHPDHCSKIGDGNDGSSDGSRGSIHHRPRLYLQQKPLILTTDWQ</sequence>
<feature type="region of interest" description="Disordered" evidence="1">
    <location>
        <begin position="1"/>
        <end position="26"/>
    </location>
</feature>
<protein>
    <submittedName>
        <fullName evidence="2">Uncharacterized protein</fullName>
    </submittedName>
</protein>
<evidence type="ECO:0000313" key="3">
    <source>
        <dbReference type="Proteomes" id="UP001292094"/>
    </source>
</evidence>
<dbReference type="AlphaFoldDB" id="A0AAE1NFE3"/>